<dbReference type="Pfam" id="PF10238">
    <property type="entry name" value="Eapp_C"/>
    <property type="match status" value="1"/>
</dbReference>
<evidence type="ECO:0000313" key="2">
    <source>
        <dbReference type="Proteomes" id="UP000492820"/>
    </source>
</evidence>
<sequence length="206" mass="23091">MFNCSYDGCSDDSSSTEYAPYLLTFRDSCIEIDVERADEFEKKMMYELQSDICSYSKQYLSPEETDTDPANAKASAENDLFYDSDEDKINAEFAKHLQKVSQGGELGDGKTDAVLNCPGCMSLLCLNCQRHSKYKTQYRTMFTFNCKVVGDEVLHPQPNSHDTNAEGNLDEQSVFRRVLCEICDTPVGLLDSSGVYHLFGVLASHS</sequence>
<dbReference type="PANTHER" id="PTHR15967:SF0">
    <property type="entry name" value="E2F-ASSOCIATED PHOSPHOPROTEIN"/>
    <property type="match status" value="1"/>
</dbReference>
<dbReference type="PANTHER" id="PTHR15967">
    <property type="entry name" value="E2F-ASSOCIATED PHOSPHOPROTEIN"/>
    <property type="match status" value="1"/>
</dbReference>
<proteinExistence type="predicted"/>
<reference evidence="1 2" key="1">
    <citation type="journal article" date="2013" name="Nature">
        <title>The genomes of four tapeworm species reveal adaptations to parasitism.</title>
        <authorList>
            <person name="Tsai I.J."/>
            <person name="Zarowiecki M."/>
            <person name="Holroyd N."/>
            <person name="Garciarrubio A."/>
            <person name="Sanchez-Flores A."/>
            <person name="Brooks K.L."/>
            <person name="Tracey A."/>
            <person name="Bobes R.J."/>
            <person name="Fragoso G."/>
            <person name="Sciutto E."/>
            <person name="Aslett M."/>
            <person name="Beasley H."/>
            <person name="Bennett H.M."/>
            <person name="Cai J."/>
            <person name="Camicia F."/>
            <person name="Clark R."/>
            <person name="Cucher M."/>
            <person name="De Silva N."/>
            <person name="Day T.A."/>
            <person name="Deplazes P."/>
            <person name="Estrada K."/>
            <person name="Fernandez C."/>
            <person name="Holland P.W."/>
            <person name="Hou J."/>
            <person name="Hu S."/>
            <person name="Huckvale T."/>
            <person name="Hung S.S."/>
            <person name="Kamenetzky L."/>
            <person name="Keane J.A."/>
            <person name="Kiss F."/>
            <person name="Koziol U."/>
            <person name="Lambert O."/>
            <person name="Liu K."/>
            <person name="Luo X."/>
            <person name="Luo Y."/>
            <person name="Macchiaroli N."/>
            <person name="Nichol S."/>
            <person name="Paps J."/>
            <person name="Parkinson J."/>
            <person name="Pouchkina-Stantcheva N."/>
            <person name="Riddiford N."/>
            <person name="Rosenzvit M."/>
            <person name="Salinas G."/>
            <person name="Wasmuth J.D."/>
            <person name="Zamanian M."/>
            <person name="Zheng Y."/>
            <person name="Cai X."/>
            <person name="Soberon X."/>
            <person name="Olson P.D."/>
            <person name="Laclette J.P."/>
            <person name="Brehm K."/>
            <person name="Berriman M."/>
            <person name="Garciarrubio A."/>
            <person name="Bobes R.J."/>
            <person name="Fragoso G."/>
            <person name="Sanchez-Flores A."/>
            <person name="Estrada K."/>
            <person name="Cevallos M.A."/>
            <person name="Morett E."/>
            <person name="Gonzalez V."/>
            <person name="Portillo T."/>
            <person name="Ochoa-Leyva A."/>
            <person name="Jose M.V."/>
            <person name="Sciutto E."/>
            <person name="Landa A."/>
            <person name="Jimenez L."/>
            <person name="Valdes V."/>
            <person name="Carrero J.C."/>
            <person name="Larralde C."/>
            <person name="Morales-Montor J."/>
            <person name="Limon-Lason J."/>
            <person name="Soberon X."/>
            <person name="Laclette J.P."/>
        </authorList>
    </citation>
    <scope>NUCLEOTIDE SEQUENCE [LARGE SCALE GENOMIC DNA]</scope>
</reference>
<organism evidence="1">
    <name type="scientific">Echinococcus granulosus</name>
    <name type="common">Hydatid tapeworm</name>
    <dbReference type="NCBI Taxonomy" id="6210"/>
    <lineage>
        <taxon>Eukaryota</taxon>
        <taxon>Metazoa</taxon>
        <taxon>Spiralia</taxon>
        <taxon>Lophotrochozoa</taxon>
        <taxon>Platyhelminthes</taxon>
        <taxon>Cestoda</taxon>
        <taxon>Eucestoda</taxon>
        <taxon>Cyclophyllidea</taxon>
        <taxon>Taeniidae</taxon>
        <taxon>Echinococcus</taxon>
        <taxon>Echinococcus granulosus group</taxon>
    </lineage>
</organism>
<dbReference type="InterPro" id="IPR019370">
    <property type="entry name" value="E2F-assoc_phosphoprotein"/>
</dbReference>
<dbReference type="WBParaSite" id="EgrG_001199800">
    <property type="protein sequence ID" value="EgrG_001199800"/>
    <property type="gene ID" value="EgrG_001199800"/>
</dbReference>
<reference evidence="1" key="2">
    <citation type="submission" date="2014-06" db="EMBL/GenBank/DDBJ databases">
        <authorList>
            <person name="Aslett M."/>
        </authorList>
    </citation>
    <scope>NUCLEOTIDE SEQUENCE</scope>
</reference>
<reference evidence="3" key="3">
    <citation type="submission" date="2020-10" db="UniProtKB">
        <authorList>
            <consortium name="WormBaseParasite"/>
        </authorList>
    </citation>
    <scope>IDENTIFICATION</scope>
</reference>
<dbReference type="OrthoDB" id="122464at2759"/>
<evidence type="ECO:0000313" key="3">
    <source>
        <dbReference type="WBParaSite" id="EgrG_001199800"/>
    </source>
</evidence>
<dbReference type="EMBL" id="LK028587">
    <property type="protein sequence ID" value="CDS22815.1"/>
    <property type="molecule type" value="Genomic_DNA"/>
</dbReference>
<gene>
    <name evidence="1" type="ORF">EgrG_001199800</name>
</gene>
<protein>
    <submittedName>
        <fullName evidence="1 3">E2F associated phosphoprotein</fullName>
    </submittedName>
</protein>
<dbReference type="GO" id="GO:0005634">
    <property type="term" value="C:nucleus"/>
    <property type="evidence" value="ECO:0007669"/>
    <property type="project" value="TreeGrafter"/>
</dbReference>
<dbReference type="Proteomes" id="UP000492820">
    <property type="component" value="Unassembled WGS sequence"/>
</dbReference>
<dbReference type="AlphaFoldDB" id="A0A068WRS9"/>
<evidence type="ECO:0000313" key="1">
    <source>
        <dbReference type="EMBL" id="CDS22815.1"/>
    </source>
</evidence>
<accession>A0A068WRS9</accession>
<name>A0A068WRS9_ECHGR</name>